<dbReference type="PANTHER" id="PTHR13061:SF29">
    <property type="entry name" value="GAMMA CARBONIC ANHYDRASE-LIKE 1, MITOCHONDRIAL-RELATED"/>
    <property type="match status" value="1"/>
</dbReference>
<dbReference type="Proteomes" id="UP000637513">
    <property type="component" value="Unassembled WGS sequence"/>
</dbReference>
<dbReference type="RefSeq" id="WP_249303268.1">
    <property type="nucleotide sequence ID" value="NZ_JACRSW010000014.1"/>
</dbReference>
<dbReference type="CDD" id="cd04645">
    <property type="entry name" value="LbH_gamma_CA_like"/>
    <property type="match status" value="1"/>
</dbReference>
<protein>
    <submittedName>
        <fullName evidence="1">Gamma carbonic anhydrase family protein</fullName>
    </submittedName>
</protein>
<organism evidence="1 2">
    <name type="scientific">Jutongia hominis</name>
    <dbReference type="NCBI Taxonomy" id="2763664"/>
    <lineage>
        <taxon>Bacteria</taxon>
        <taxon>Bacillati</taxon>
        <taxon>Bacillota</taxon>
        <taxon>Clostridia</taxon>
        <taxon>Lachnospirales</taxon>
        <taxon>Lachnospiraceae</taxon>
        <taxon>Jutongia</taxon>
    </lineage>
</organism>
<name>A0ABR7MST6_9FIRM</name>
<dbReference type="InterPro" id="IPR047324">
    <property type="entry name" value="LbH_gamma_CA-like"/>
</dbReference>
<dbReference type="EMBL" id="JACRSW010000014">
    <property type="protein sequence ID" value="MBC8556856.1"/>
    <property type="molecule type" value="Genomic_DNA"/>
</dbReference>
<accession>A0ABR7MST6</accession>
<dbReference type="Gene3D" id="2.160.10.10">
    <property type="entry name" value="Hexapeptide repeat proteins"/>
    <property type="match status" value="1"/>
</dbReference>
<dbReference type="SUPFAM" id="SSF51161">
    <property type="entry name" value="Trimeric LpxA-like enzymes"/>
    <property type="match status" value="1"/>
</dbReference>
<evidence type="ECO:0000313" key="1">
    <source>
        <dbReference type="EMBL" id="MBC8556856.1"/>
    </source>
</evidence>
<dbReference type="Pfam" id="PF00132">
    <property type="entry name" value="Hexapep"/>
    <property type="match status" value="1"/>
</dbReference>
<proteinExistence type="predicted"/>
<dbReference type="InterPro" id="IPR050484">
    <property type="entry name" value="Transf_Hexapept/Carb_Anhydrase"/>
</dbReference>
<reference evidence="1 2" key="1">
    <citation type="submission" date="2020-08" db="EMBL/GenBank/DDBJ databases">
        <title>Genome public.</title>
        <authorList>
            <person name="Liu C."/>
            <person name="Sun Q."/>
        </authorList>
    </citation>
    <scope>NUCLEOTIDE SEQUENCE [LARGE SCALE GENOMIC DNA]</scope>
    <source>
        <strain evidence="1 2">BX3</strain>
    </source>
</reference>
<gene>
    <name evidence="1" type="ORF">H8700_03940</name>
</gene>
<dbReference type="InterPro" id="IPR001451">
    <property type="entry name" value="Hexapep"/>
</dbReference>
<sequence length="155" mass="16504">MDKKIFLAKGAHVTGQVSLGNQVGIWYNAVVRGDCDSIQIGNGSNVQDNVTIHTDKDYPVRIGEYVSIGHNAVVHGCTIGDNTVIGMGAILLNGAVIGKNCIIGAGALVTQGMHIPDNTIAFGNPAKRMRNMTPGEIAHNTRNAKHYIELLSNEQ</sequence>
<comment type="caution">
    <text evidence="1">The sequence shown here is derived from an EMBL/GenBank/DDBJ whole genome shotgun (WGS) entry which is preliminary data.</text>
</comment>
<keyword evidence="2" id="KW-1185">Reference proteome</keyword>
<dbReference type="InterPro" id="IPR011004">
    <property type="entry name" value="Trimer_LpxA-like_sf"/>
</dbReference>
<evidence type="ECO:0000313" key="2">
    <source>
        <dbReference type="Proteomes" id="UP000637513"/>
    </source>
</evidence>
<dbReference type="PANTHER" id="PTHR13061">
    <property type="entry name" value="DYNACTIN SUBUNIT P25"/>
    <property type="match status" value="1"/>
</dbReference>